<dbReference type="PATRIC" id="fig|28092.6.peg.1057"/>
<sequence>MDTSVLIVDDDPAVRDLLSRYLEPRGYAVSTLADGDGLRARLAEGRPSLIVLDVMMPGADGMQTLAALRDSGDDIPVIMVTARDSVGDRVAGLELGADDYIVKPFEPRELMARIDSVLRREVANPVSHSAGRTESAEVFAFGRFRFDSQSRRLFADSKPLPLRDSELALLNVFVRHPYKVLGREYLHHLLRGEALSFRDRGFDVPVWRLRRLIEEDPSNPRHLQTVRGKGYVFVPNVEAT</sequence>
<gene>
    <name evidence="10" type="primary">ompR</name>
    <name evidence="10" type="ORF">WM40_04460</name>
</gene>
<accession>A0A0F5K557</accession>
<protein>
    <submittedName>
        <fullName evidence="10">Osmolarity response regulator</fullName>
    </submittedName>
</protein>
<dbReference type="Gene3D" id="6.10.250.690">
    <property type="match status" value="1"/>
</dbReference>
<dbReference type="Proteomes" id="UP000033618">
    <property type="component" value="Unassembled WGS sequence"/>
</dbReference>
<keyword evidence="5" id="KW-0804">Transcription</keyword>
<dbReference type="InterPro" id="IPR036388">
    <property type="entry name" value="WH-like_DNA-bd_sf"/>
</dbReference>
<dbReference type="InterPro" id="IPR001789">
    <property type="entry name" value="Sig_transdc_resp-reg_receiver"/>
</dbReference>
<evidence type="ECO:0000256" key="7">
    <source>
        <dbReference type="PROSITE-ProRule" id="PRU01091"/>
    </source>
</evidence>
<evidence type="ECO:0000313" key="11">
    <source>
        <dbReference type="Proteomes" id="UP000033618"/>
    </source>
</evidence>
<dbReference type="PROSITE" id="PS51755">
    <property type="entry name" value="OMPR_PHOB"/>
    <property type="match status" value="1"/>
</dbReference>
<dbReference type="CDD" id="cd00383">
    <property type="entry name" value="trans_reg_C"/>
    <property type="match status" value="1"/>
</dbReference>
<proteinExistence type="predicted"/>
<dbReference type="EMBL" id="LAQU01000003">
    <property type="protein sequence ID" value="KKB64667.1"/>
    <property type="molecule type" value="Genomic_DNA"/>
</dbReference>
<evidence type="ECO:0000256" key="5">
    <source>
        <dbReference type="ARBA" id="ARBA00023163"/>
    </source>
</evidence>
<evidence type="ECO:0000259" key="8">
    <source>
        <dbReference type="PROSITE" id="PS50110"/>
    </source>
</evidence>
<dbReference type="InterPro" id="IPR001867">
    <property type="entry name" value="OmpR/PhoB-type_DNA-bd"/>
</dbReference>
<dbReference type="InterPro" id="IPR016032">
    <property type="entry name" value="Sig_transdc_resp-reg_C-effctor"/>
</dbReference>
<dbReference type="RefSeq" id="WP_036009843.1">
    <property type="nucleotide sequence ID" value="NZ_CADFGU010000005.1"/>
</dbReference>
<reference evidence="10 11" key="1">
    <citation type="submission" date="2015-03" db="EMBL/GenBank/DDBJ databases">
        <title>Draft Genome Sequence of Burkholderia andropogonis type strain ICMP2807, isolated from Sorghum bicolor.</title>
        <authorList>
            <person name="Lopes-Santos L."/>
            <person name="Castro D.B."/>
            <person name="Ottoboni L.M."/>
            <person name="Park D."/>
            <person name="Weirc B.S."/>
            <person name="Destefano S.A."/>
        </authorList>
    </citation>
    <scope>NUCLEOTIDE SEQUENCE [LARGE SCALE GENOMIC DNA]</scope>
    <source>
        <strain evidence="10 11">ICMP2807</strain>
    </source>
</reference>
<dbReference type="CDD" id="cd17574">
    <property type="entry name" value="REC_OmpR"/>
    <property type="match status" value="1"/>
</dbReference>
<evidence type="ECO:0000313" key="10">
    <source>
        <dbReference type="EMBL" id="KKB64667.1"/>
    </source>
</evidence>
<dbReference type="Pfam" id="PF00486">
    <property type="entry name" value="Trans_reg_C"/>
    <property type="match status" value="1"/>
</dbReference>
<dbReference type="GO" id="GO:0000976">
    <property type="term" value="F:transcription cis-regulatory region binding"/>
    <property type="evidence" value="ECO:0007669"/>
    <property type="project" value="TreeGrafter"/>
</dbReference>
<feature type="modified residue" description="4-aspartylphosphate" evidence="6">
    <location>
        <position position="53"/>
    </location>
</feature>
<dbReference type="STRING" id="28092.WM40_04460"/>
<dbReference type="PROSITE" id="PS50110">
    <property type="entry name" value="RESPONSE_REGULATORY"/>
    <property type="match status" value="1"/>
</dbReference>
<evidence type="ECO:0000256" key="3">
    <source>
        <dbReference type="ARBA" id="ARBA00023015"/>
    </source>
</evidence>
<evidence type="ECO:0000256" key="4">
    <source>
        <dbReference type="ARBA" id="ARBA00023125"/>
    </source>
</evidence>
<dbReference type="GO" id="GO:0005829">
    <property type="term" value="C:cytosol"/>
    <property type="evidence" value="ECO:0007669"/>
    <property type="project" value="TreeGrafter"/>
</dbReference>
<evidence type="ECO:0000256" key="6">
    <source>
        <dbReference type="PROSITE-ProRule" id="PRU00169"/>
    </source>
</evidence>
<dbReference type="PANTHER" id="PTHR48111:SF4">
    <property type="entry name" value="DNA-BINDING DUAL TRANSCRIPTIONAL REGULATOR OMPR"/>
    <property type="match status" value="1"/>
</dbReference>
<dbReference type="SUPFAM" id="SSF52172">
    <property type="entry name" value="CheY-like"/>
    <property type="match status" value="1"/>
</dbReference>
<dbReference type="GO" id="GO:0032993">
    <property type="term" value="C:protein-DNA complex"/>
    <property type="evidence" value="ECO:0007669"/>
    <property type="project" value="TreeGrafter"/>
</dbReference>
<dbReference type="InterPro" id="IPR011006">
    <property type="entry name" value="CheY-like_superfamily"/>
</dbReference>
<organism evidence="10 11">
    <name type="scientific">Robbsia andropogonis</name>
    <dbReference type="NCBI Taxonomy" id="28092"/>
    <lineage>
        <taxon>Bacteria</taxon>
        <taxon>Pseudomonadati</taxon>
        <taxon>Pseudomonadota</taxon>
        <taxon>Betaproteobacteria</taxon>
        <taxon>Burkholderiales</taxon>
        <taxon>Burkholderiaceae</taxon>
        <taxon>Robbsia</taxon>
    </lineage>
</organism>
<dbReference type="SMART" id="SM00862">
    <property type="entry name" value="Trans_reg_C"/>
    <property type="match status" value="1"/>
</dbReference>
<dbReference type="GO" id="GO:0006355">
    <property type="term" value="P:regulation of DNA-templated transcription"/>
    <property type="evidence" value="ECO:0007669"/>
    <property type="project" value="InterPro"/>
</dbReference>
<feature type="domain" description="Response regulatory" evidence="8">
    <location>
        <begin position="4"/>
        <end position="118"/>
    </location>
</feature>
<dbReference type="Gene3D" id="3.40.50.2300">
    <property type="match status" value="1"/>
</dbReference>
<evidence type="ECO:0000256" key="2">
    <source>
        <dbReference type="ARBA" id="ARBA00023012"/>
    </source>
</evidence>
<keyword evidence="4 7" id="KW-0238">DNA-binding</keyword>
<dbReference type="SMART" id="SM00448">
    <property type="entry name" value="REC"/>
    <property type="match status" value="1"/>
</dbReference>
<keyword evidence="11" id="KW-1185">Reference proteome</keyword>
<dbReference type="PANTHER" id="PTHR48111">
    <property type="entry name" value="REGULATOR OF RPOS"/>
    <property type="match status" value="1"/>
</dbReference>
<name>A0A0F5K557_9BURK</name>
<feature type="domain" description="OmpR/PhoB-type" evidence="9">
    <location>
        <begin position="136"/>
        <end position="235"/>
    </location>
</feature>
<evidence type="ECO:0000256" key="1">
    <source>
        <dbReference type="ARBA" id="ARBA00022553"/>
    </source>
</evidence>
<dbReference type="GO" id="GO:0000156">
    <property type="term" value="F:phosphorelay response regulator activity"/>
    <property type="evidence" value="ECO:0007669"/>
    <property type="project" value="TreeGrafter"/>
</dbReference>
<feature type="DNA-binding region" description="OmpR/PhoB-type" evidence="7">
    <location>
        <begin position="136"/>
        <end position="235"/>
    </location>
</feature>
<keyword evidence="2" id="KW-0902">Two-component regulatory system</keyword>
<comment type="caution">
    <text evidence="10">The sequence shown here is derived from an EMBL/GenBank/DDBJ whole genome shotgun (WGS) entry which is preliminary data.</text>
</comment>
<keyword evidence="3" id="KW-0805">Transcription regulation</keyword>
<dbReference type="Pfam" id="PF00072">
    <property type="entry name" value="Response_reg"/>
    <property type="match status" value="1"/>
</dbReference>
<dbReference type="Gene3D" id="1.10.10.10">
    <property type="entry name" value="Winged helix-like DNA-binding domain superfamily/Winged helix DNA-binding domain"/>
    <property type="match status" value="1"/>
</dbReference>
<dbReference type="SUPFAM" id="SSF46894">
    <property type="entry name" value="C-terminal effector domain of the bipartite response regulators"/>
    <property type="match status" value="1"/>
</dbReference>
<keyword evidence="1 6" id="KW-0597">Phosphoprotein</keyword>
<dbReference type="InterPro" id="IPR039420">
    <property type="entry name" value="WalR-like"/>
</dbReference>
<dbReference type="OrthoDB" id="9127546at2"/>
<evidence type="ECO:0000259" key="9">
    <source>
        <dbReference type="PROSITE" id="PS51755"/>
    </source>
</evidence>
<dbReference type="AlphaFoldDB" id="A0A0F5K557"/>